<keyword evidence="11 13" id="KW-0324">Glycolysis</keyword>
<evidence type="ECO:0000256" key="14">
    <source>
        <dbReference type="SAM" id="SignalP"/>
    </source>
</evidence>
<dbReference type="GO" id="GO:0004743">
    <property type="term" value="F:pyruvate kinase activity"/>
    <property type="evidence" value="ECO:0007669"/>
    <property type="project" value="UniProtKB-EC"/>
</dbReference>
<comment type="catalytic activity">
    <reaction evidence="13">
        <text>pyruvate + ATP = phosphoenolpyruvate + ADP + H(+)</text>
        <dbReference type="Rhea" id="RHEA:18157"/>
        <dbReference type="ChEBI" id="CHEBI:15361"/>
        <dbReference type="ChEBI" id="CHEBI:15378"/>
        <dbReference type="ChEBI" id="CHEBI:30616"/>
        <dbReference type="ChEBI" id="CHEBI:58702"/>
        <dbReference type="ChEBI" id="CHEBI:456216"/>
        <dbReference type="EC" id="2.7.1.40"/>
    </reaction>
</comment>
<comment type="cofactor">
    <cofactor evidence="1">
        <name>K(+)</name>
        <dbReference type="ChEBI" id="CHEBI:29103"/>
    </cofactor>
</comment>
<proteinExistence type="inferred from homology"/>
<feature type="signal peptide" evidence="14">
    <location>
        <begin position="1"/>
        <end position="23"/>
    </location>
</feature>
<dbReference type="Pfam" id="PF00224">
    <property type="entry name" value="PK"/>
    <property type="match status" value="2"/>
</dbReference>
<dbReference type="GO" id="GO:0005524">
    <property type="term" value="F:ATP binding"/>
    <property type="evidence" value="ECO:0007669"/>
    <property type="project" value="UniProtKB-KW"/>
</dbReference>
<evidence type="ECO:0000313" key="16">
    <source>
        <dbReference type="EMBL" id="GFE55071.1"/>
    </source>
</evidence>
<feature type="chain" id="PRO_5040721914" description="Pyruvate kinase" evidence="14">
    <location>
        <begin position="24"/>
        <end position="692"/>
    </location>
</feature>
<dbReference type="Gene3D" id="3.20.20.60">
    <property type="entry name" value="Phosphoenolpyruvate-binding domains"/>
    <property type="match status" value="1"/>
</dbReference>
<dbReference type="InterPro" id="IPR015813">
    <property type="entry name" value="Pyrv/PenolPyrv_kinase-like_dom"/>
</dbReference>
<dbReference type="OrthoDB" id="108365at2759"/>
<dbReference type="EMBL" id="BLIY01000017">
    <property type="protein sequence ID" value="GFE55071.1"/>
    <property type="molecule type" value="Genomic_DNA"/>
</dbReference>
<dbReference type="Gene3D" id="2.40.33.10">
    <property type="entry name" value="PK beta-barrel domain-like"/>
    <property type="match status" value="1"/>
</dbReference>
<evidence type="ECO:0000256" key="8">
    <source>
        <dbReference type="ARBA" id="ARBA00022777"/>
    </source>
</evidence>
<evidence type="ECO:0000256" key="10">
    <source>
        <dbReference type="ARBA" id="ARBA00022842"/>
    </source>
</evidence>
<keyword evidence="12 16" id="KW-0670">Pyruvate</keyword>
<evidence type="ECO:0000256" key="9">
    <source>
        <dbReference type="ARBA" id="ARBA00022840"/>
    </source>
</evidence>
<keyword evidence="6" id="KW-0479">Metal-binding</keyword>
<dbReference type="PRINTS" id="PR01050">
    <property type="entry name" value="PYRUVTKNASE"/>
</dbReference>
<reference evidence="16" key="1">
    <citation type="submission" date="2019-12" db="EMBL/GenBank/DDBJ databases">
        <title>Genome sequence of Babesia ovis.</title>
        <authorList>
            <person name="Yamagishi J."/>
            <person name="Sevinc F."/>
            <person name="Xuan X."/>
        </authorList>
    </citation>
    <scope>NUCLEOTIDE SEQUENCE</scope>
    <source>
        <strain evidence="16">Selcuk</strain>
    </source>
</reference>
<dbReference type="GO" id="GO:0030955">
    <property type="term" value="F:potassium ion binding"/>
    <property type="evidence" value="ECO:0007669"/>
    <property type="project" value="InterPro"/>
</dbReference>
<feature type="domain" description="Pyruvate kinase barrel" evidence="15">
    <location>
        <begin position="112"/>
        <end position="342"/>
    </location>
</feature>
<evidence type="ECO:0000256" key="6">
    <source>
        <dbReference type="ARBA" id="ARBA00022723"/>
    </source>
</evidence>
<dbReference type="InterPro" id="IPR015806">
    <property type="entry name" value="Pyrv_Knase_insert_dom_sf"/>
</dbReference>
<evidence type="ECO:0000256" key="2">
    <source>
        <dbReference type="ARBA" id="ARBA00004997"/>
    </source>
</evidence>
<keyword evidence="7" id="KW-0547">Nucleotide-binding</keyword>
<dbReference type="PANTHER" id="PTHR11817">
    <property type="entry name" value="PYRUVATE KINASE"/>
    <property type="match status" value="1"/>
</dbReference>
<organism evidence="16 17">
    <name type="scientific">Babesia ovis</name>
    <dbReference type="NCBI Taxonomy" id="5869"/>
    <lineage>
        <taxon>Eukaryota</taxon>
        <taxon>Sar</taxon>
        <taxon>Alveolata</taxon>
        <taxon>Apicomplexa</taxon>
        <taxon>Aconoidasida</taxon>
        <taxon>Piroplasmida</taxon>
        <taxon>Babesiidae</taxon>
        <taxon>Babesia</taxon>
    </lineage>
</organism>
<comment type="caution">
    <text evidence="16">The sequence shown here is derived from an EMBL/GenBank/DDBJ whole genome shotgun (WGS) entry which is preliminary data.</text>
</comment>
<evidence type="ECO:0000256" key="3">
    <source>
        <dbReference type="ARBA" id="ARBA00008663"/>
    </source>
</evidence>
<comment type="similarity">
    <text evidence="3 13">Belongs to the pyruvate kinase family.</text>
</comment>
<accession>A0A9W5TCX9</accession>
<dbReference type="AlphaFoldDB" id="A0A9W5TCX9"/>
<dbReference type="Proteomes" id="UP001057455">
    <property type="component" value="Unassembled WGS sequence"/>
</dbReference>
<keyword evidence="8 13" id="KW-0418">Kinase</keyword>
<evidence type="ECO:0000256" key="11">
    <source>
        <dbReference type="ARBA" id="ARBA00023152"/>
    </source>
</evidence>
<dbReference type="GO" id="GO:0016301">
    <property type="term" value="F:kinase activity"/>
    <property type="evidence" value="ECO:0007669"/>
    <property type="project" value="UniProtKB-KW"/>
</dbReference>
<evidence type="ECO:0000256" key="5">
    <source>
        <dbReference type="ARBA" id="ARBA00022679"/>
    </source>
</evidence>
<feature type="domain" description="Pyruvate kinase barrel" evidence="15">
    <location>
        <begin position="399"/>
        <end position="516"/>
    </location>
</feature>
<dbReference type="EC" id="2.7.1.40" evidence="4 13"/>
<keyword evidence="9" id="KW-0067">ATP-binding</keyword>
<comment type="pathway">
    <text evidence="2 13">Carbohydrate degradation; glycolysis; pyruvate from D-glyceraldehyde 3-phosphate: step 5/5.</text>
</comment>
<gene>
    <name evidence="16" type="ORF">BaOVIS_024750</name>
</gene>
<evidence type="ECO:0000256" key="12">
    <source>
        <dbReference type="ARBA" id="ARBA00023317"/>
    </source>
</evidence>
<evidence type="ECO:0000259" key="15">
    <source>
        <dbReference type="Pfam" id="PF00224"/>
    </source>
</evidence>
<dbReference type="InterPro" id="IPR036918">
    <property type="entry name" value="Pyrv_Knase_C_sf"/>
</dbReference>
<name>A0A9W5TCX9_BABOV</name>
<sequence length="692" mass="77117">MNTLFVAAFGQMALAFWAMLALASGDGSSHSLLQQFSGSLGFLQRSNSQPERRYSSENTSYQQRNIRRNIYEIDAPATQQDAVDFFSHVLYSVPNMAFAPVEVPEGPFTTFTKQVSTMGPATSDSASIKSVMDAGTDVYRINFSHGTRTSKLAIARIIRQLETQPAPAGVTSAGHYMVNPKAILGDIQGPKLRIGRFQPNVDAVGKGLGNSDAEFVELKKGDEFTFDTSDIKGCKTRVQFKFPEILRSMEVGNVISLDDGNLTMRVISVDTNAPSVKTVVLNDGILSSRKGFAVPNIAIPVDLFSEKDVKDAVFCYALGLDFLGISFIQRMQDLLYMKNILLDFANSAYYQPLCARMNELDGTVFKHDEEDPEMEDILDGFYKERFLPYKHIFMTKMPEKDDVGIGLIPKIEKQPALDDINGILNVADGMMIARGDLGVETEITNLPVIQKRLVQLCRLVYRKPVIVATQMLESMRTSPMPTRAETTDCANAVYDGADAVMLSAESATGLNPAHAVRTQRLILMNAENDPYFNAEQLLKETLLNVNFLDKFRATRPREVAMIKSLVEPELKVISGWNARHPVLHISTEMIAEQIANEDIDALVMQADDHIELLQWVATKRFTLPFIFITHNINLARRMQLTWSVKPFVIPRGADPATFANELCNLYVTPKSKVLMVKCAENEIKSTMIFEVQ</sequence>
<keyword evidence="17" id="KW-1185">Reference proteome</keyword>
<dbReference type="InterPro" id="IPR040442">
    <property type="entry name" value="Pyrv_kinase-like_dom_sf"/>
</dbReference>
<protein>
    <recommendedName>
        <fullName evidence="4 13">Pyruvate kinase</fullName>
        <ecNumber evidence="4 13">2.7.1.40</ecNumber>
    </recommendedName>
</protein>
<evidence type="ECO:0000313" key="17">
    <source>
        <dbReference type="Proteomes" id="UP001057455"/>
    </source>
</evidence>
<keyword evidence="5 13" id="KW-0808">Transferase</keyword>
<dbReference type="InterPro" id="IPR001697">
    <property type="entry name" value="Pyr_Knase"/>
</dbReference>
<dbReference type="SUPFAM" id="SSF51621">
    <property type="entry name" value="Phosphoenolpyruvate/pyruvate domain"/>
    <property type="match status" value="1"/>
</dbReference>
<evidence type="ECO:0000256" key="13">
    <source>
        <dbReference type="RuleBase" id="RU000504"/>
    </source>
</evidence>
<evidence type="ECO:0000256" key="1">
    <source>
        <dbReference type="ARBA" id="ARBA00001958"/>
    </source>
</evidence>
<evidence type="ECO:0000256" key="4">
    <source>
        <dbReference type="ARBA" id="ARBA00012142"/>
    </source>
</evidence>
<keyword evidence="14" id="KW-0732">Signal</keyword>
<evidence type="ECO:0000256" key="7">
    <source>
        <dbReference type="ARBA" id="ARBA00022741"/>
    </source>
</evidence>
<dbReference type="SUPFAM" id="SSF50800">
    <property type="entry name" value="PK beta-barrel domain-like"/>
    <property type="match status" value="1"/>
</dbReference>
<keyword evidence="10 13" id="KW-0460">Magnesium</keyword>
<dbReference type="InterPro" id="IPR015793">
    <property type="entry name" value="Pyrv_Knase_brl"/>
</dbReference>
<dbReference type="InterPro" id="IPR011037">
    <property type="entry name" value="Pyrv_Knase-like_insert_dom_sf"/>
</dbReference>
<dbReference type="SUPFAM" id="SSF52935">
    <property type="entry name" value="PK C-terminal domain-like"/>
    <property type="match status" value="1"/>
</dbReference>
<dbReference type="GO" id="GO:0000287">
    <property type="term" value="F:magnesium ion binding"/>
    <property type="evidence" value="ECO:0007669"/>
    <property type="project" value="InterPro"/>
</dbReference>